<evidence type="ECO:0000259" key="2">
    <source>
        <dbReference type="PROSITE" id="PS50106"/>
    </source>
</evidence>
<dbReference type="PROSITE" id="PS50106">
    <property type="entry name" value="PDZ"/>
    <property type="match status" value="1"/>
</dbReference>
<dbReference type="PANTHER" id="PTHR19964">
    <property type="entry name" value="MULTIPLE PDZ DOMAIN PROTEIN"/>
    <property type="match status" value="1"/>
</dbReference>
<dbReference type="SMART" id="SM00228">
    <property type="entry name" value="PDZ"/>
    <property type="match status" value="1"/>
</dbReference>
<dbReference type="InterPro" id="IPR051342">
    <property type="entry name" value="PDZ_scaffold"/>
</dbReference>
<gene>
    <name evidence="3" type="ORF">ILYODFUR_016877</name>
</gene>
<keyword evidence="4" id="KW-1185">Reference proteome</keyword>
<evidence type="ECO:0000313" key="4">
    <source>
        <dbReference type="Proteomes" id="UP001482620"/>
    </source>
</evidence>
<comment type="caution">
    <text evidence="3">The sequence shown here is derived from an EMBL/GenBank/DDBJ whole genome shotgun (WGS) entry which is preliminary data.</text>
</comment>
<dbReference type="InterPro" id="IPR001478">
    <property type="entry name" value="PDZ"/>
</dbReference>
<dbReference type="Proteomes" id="UP001482620">
    <property type="component" value="Unassembled WGS sequence"/>
</dbReference>
<proteinExistence type="predicted"/>
<organism evidence="3 4">
    <name type="scientific">Ilyodon furcidens</name>
    <name type="common">goldbreast splitfin</name>
    <dbReference type="NCBI Taxonomy" id="33524"/>
    <lineage>
        <taxon>Eukaryota</taxon>
        <taxon>Metazoa</taxon>
        <taxon>Chordata</taxon>
        <taxon>Craniata</taxon>
        <taxon>Vertebrata</taxon>
        <taxon>Euteleostomi</taxon>
        <taxon>Actinopterygii</taxon>
        <taxon>Neopterygii</taxon>
        <taxon>Teleostei</taxon>
        <taxon>Neoteleostei</taxon>
        <taxon>Acanthomorphata</taxon>
        <taxon>Ovalentaria</taxon>
        <taxon>Atherinomorphae</taxon>
        <taxon>Cyprinodontiformes</taxon>
        <taxon>Goodeidae</taxon>
        <taxon>Ilyodon</taxon>
    </lineage>
</organism>
<dbReference type="InterPro" id="IPR036034">
    <property type="entry name" value="PDZ_sf"/>
</dbReference>
<feature type="region of interest" description="Disordered" evidence="1">
    <location>
        <begin position="1"/>
        <end position="20"/>
    </location>
</feature>
<feature type="domain" description="PDZ" evidence="2">
    <location>
        <begin position="25"/>
        <end position="110"/>
    </location>
</feature>
<dbReference type="Gene3D" id="2.30.42.10">
    <property type="match status" value="1"/>
</dbReference>
<dbReference type="Pfam" id="PF00595">
    <property type="entry name" value="PDZ"/>
    <property type="match status" value="1"/>
</dbReference>
<reference evidence="3 4" key="1">
    <citation type="submission" date="2021-06" db="EMBL/GenBank/DDBJ databases">
        <authorList>
            <person name="Palmer J.M."/>
        </authorList>
    </citation>
    <scope>NUCLEOTIDE SEQUENCE [LARGE SCALE GENOMIC DNA]</scope>
    <source>
        <strain evidence="4">if_2019</strain>
        <tissue evidence="3">Muscle</tissue>
    </source>
</reference>
<evidence type="ECO:0000313" key="3">
    <source>
        <dbReference type="EMBL" id="MEQ2221530.1"/>
    </source>
</evidence>
<accession>A0ABV0SLR9</accession>
<feature type="compositionally biased region" description="Polar residues" evidence="1">
    <location>
        <begin position="1"/>
        <end position="12"/>
    </location>
</feature>
<dbReference type="PANTHER" id="PTHR19964:SF97">
    <property type="entry name" value="PDZ DOMAIN-CONTAINING PROTEIN"/>
    <property type="match status" value="1"/>
</dbReference>
<name>A0ABV0SLR9_9TELE</name>
<dbReference type="CDD" id="cd06690">
    <property type="entry name" value="PDZ_Radil-like"/>
    <property type="match status" value="1"/>
</dbReference>
<dbReference type="EMBL" id="JAHRIQ010001557">
    <property type="protein sequence ID" value="MEQ2221530.1"/>
    <property type="molecule type" value="Genomic_DNA"/>
</dbReference>
<sequence>MAAGGSSETETGNVEAEEDREDVFTVEIHRGPHGLGLALVDGTKTPLRISGIYVKSVVPDSPAARCQKLRTGDRILAVNGVSLVGMDYNVGRELIRSSGDTLRLLVAKMDTKSSSETSATN</sequence>
<evidence type="ECO:0000256" key="1">
    <source>
        <dbReference type="SAM" id="MobiDB-lite"/>
    </source>
</evidence>
<dbReference type="SUPFAM" id="SSF50156">
    <property type="entry name" value="PDZ domain-like"/>
    <property type="match status" value="1"/>
</dbReference>
<protein>
    <recommendedName>
        <fullName evidence="2">PDZ domain-containing protein</fullName>
    </recommendedName>
</protein>